<protein>
    <recommendedName>
        <fullName evidence="2">UPF0145 protein RM190_21130</fullName>
    </recommendedName>
</protein>
<name>A0ABU3EJE7_9RHOB</name>
<comment type="caution">
    <text evidence="3">The sequence shown here is derived from an EMBL/GenBank/DDBJ whole genome shotgun (WGS) entry which is preliminary data.</text>
</comment>
<dbReference type="InterPro" id="IPR002765">
    <property type="entry name" value="UPF0145_YbjQ-like"/>
</dbReference>
<dbReference type="SUPFAM" id="SSF117782">
    <property type="entry name" value="YbjQ-like"/>
    <property type="match status" value="1"/>
</dbReference>
<dbReference type="RefSeq" id="WP_311761467.1">
    <property type="nucleotide sequence ID" value="NZ_JAVRQI010000021.1"/>
</dbReference>
<dbReference type="PANTHER" id="PTHR34068:SF1">
    <property type="entry name" value="UPF0145 PROTEIN YBJQ"/>
    <property type="match status" value="1"/>
</dbReference>
<proteinExistence type="inferred from homology"/>
<dbReference type="EMBL" id="JAVRQI010000021">
    <property type="protein sequence ID" value="MDT1064378.1"/>
    <property type="molecule type" value="Genomic_DNA"/>
</dbReference>
<keyword evidence="4" id="KW-1185">Reference proteome</keyword>
<comment type="similarity">
    <text evidence="1 2">Belongs to the UPF0145 family.</text>
</comment>
<dbReference type="Proteomes" id="UP001251085">
    <property type="component" value="Unassembled WGS sequence"/>
</dbReference>
<reference evidence="4" key="1">
    <citation type="submission" date="2023-07" db="EMBL/GenBank/DDBJ databases">
        <title>Characterization of two Paracoccaceae strains isolated from Phycosphere and proposal of Xinfangfangia lacusdiani sp. nov.</title>
        <authorList>
            <person name="Deng Y."/>
            <person name="Zhang Y.Q."/>
        </authorList>
    </citation>
    <scope>NUCLEOTIDE SEQUENCE [LARGE SCALE GENOMIC DNA]</scope>
    <source>
        <strain evidence="4">CPCC 101403</strain>
    </source>
</reference>
<gene>
    <name evidence="3" type="ORF">RM190_21130</name>
</gene>
<evidence type="ECO:0000256" key="2">
    <source>
        <dbReference type="HAMAP-Rule" id="MF_00338"/>
    </source>
</evidence>
<dbReference type="PANTHER" id="PTHR34068">
    <property type="entry name" value="UPF0145 PROTEIN YBJQ"/>
    <property type="match status" value="1"/>
</dbReference>
<evidence type="ECO:0000256" key="1">
    <source>
        <dbReference type="ARBA" id="ARBA00010751"/>
    </source>
</evidence>
<accession>A0ABU3EJE7</accession>
<dbReference type="HAMAP" id="MF_00338">
    <property type="entry name" value="UPF0145"/>
    <property type="match status" value="1"/>
</dbReference>
<dbReference type="Pfam" id="PF01906">
    <property type="entry name" value="YbjQ_1"/>
    <property type="match status" value="1"/>
</dbReference>
<dbReference type="Gene3D" id="3.30.110.70">
    <property type="entry name" value="Hypothetical protein apc22750. Chain B"/>
    <property type="match status" value="1"/>
</dbReference>
<organism evidence="3 4">
    <name type="scientific">Paracoccus broussonetiae</name>
    <dbReference type="NCBI Taxonomy" id="3075834"/>
    <lineage>
        <taxon>Bacteria</taxon>
        <taxon>Pseudomonadati</taxon>
        <taxon>Pseudomonadota</taxon>
        <taxon>Alphaproteobacteria</taxon>
        <taxon>Rhodobacterales</taxon>
        <taxon>Paracoccaceae</taxon>
        <taxon>Paracoccus</taxon>
    </lineage>
</organism>
<sequence>MIVAVCAACQNEDFTVNPVSQLCRSCEDELGATDYATEAEVSEAVSSILLTTEATSNLRVTKRLGIVSAECVVGLHIFKDLATGLRDVFGGRSKVMQSSLREIKQTALQELQEEAFKLGADAVVAVNLQYSDINGKMLLLVASGTAVKLQH</sequence>
<evidence type="ECO:0000313" key="4">
    <source>
        <dbReference type="Proteomes" id="UP001251085"/>
    </source>
</evidence>
<dbReference type="InterPro" id="IPR035439">
    <property type="entry name" value="UPF0145_dom_sf"/>
</dbReference>
<evidence type="ECO:0000313" key="3">
    <source>
        <dbReference type="EMBL" id="MDT1064378.1"/>
    </source>
</evidence>